<evidence type="ECO:0008006" key="3">
    <source>
        <dbReference type="Google" id="ProtNLM"/>
    </source>
</evidence>
<dbReference type="EMBL" id="LJGZ01000094">
    <property type="protein sequence ID" value="OEV18153.1"/>
    <property type="molecule type" value="Genomic_DNA"/>
</dbReference>
<protein>
    <recommendedName>
        <fullName evidence="3">Phage tail protein</fullName>
    </recommendedName>
</protein>
<evidence type="ECO:0000313" key="1">
    <source>
        <dbReference type="EMBL" id="OEV18153.1"/>
    </source>
</evidence>
<reference evidence="1 2" key="1">
    <citation type="journal article" date="2016" name="Front. Microbiol.">
        <title>Comparative Genomics Analysis of Streptomyces Species Reveals Their Adaptation to the Marine Environment and Their Diversity at the Genomic Level.</title>
        <authorList>
            <person name="Tian X."/>
            <person name="Zhang Z."/>
            <person name="Yang T."/>
            <person name="Chen M."/>
            <person name="Li J."/>
            <person name="Chen F."/>
            <person name="Yang J."/>
            <person name="Li W."/>
            <person name="Zhang B."/>
            <person name="Zhang Z."/>
            <person name="Wu J."/>
            <person name="Zhang C."/>
            <person name="Long L."/>
            <person name="Xiao J."/>
        </authorList>
    </citation>
    <scope>NUCLEOTIDE SEQUENCE [LARGE SCALE GENOMIC DNA]</scope>
    <source>
        <strain evidence="1 2">SCSIO M10372</strain>
    </source>
</reference>
<dbReference type="OrthoDB" id="4222023at2"/>
<dbReference type="InterPro" id="IPR058154">
    <property type="entry name" value="Bxb1_TTP-like"/>
</dbReference>
<name>A0A1E7LQI2_9ACTN</name>
<sequence length="214" mass="22701">MAANFDSDLVKVATTGVMYVAKKADGVIAPKAEINTTTGAIELVAAGAYAKEGSAADKWSTLGLFNDDGVEHEFSEDTEDVKSWQSGTVRTIITGRDLTLKFGALESSPRVLEAFYGLEPGSVKIEDGGKASFKIAANAKREPFAAFFVIRDGDMLWTMHMPNAQVSEVESPKFSSGQAITWGMTVKALGDANGNLATWDITDPSLNGALELAA</sequence>
<organism evidence="1 2">
    <name type="scientific">Streptomyces nanshensis</name>
    <dbReference type="NCBI Taxonomy" id="518642"/>
    <lineage>
        <taxon>Bacteria</taxon>
        <taxon>Bacillati</taxon>
        <taxon>Actinomycetota</taxon>
        <taxon>Actinomycetes</taxon>
        <taxon>Kitasatosporales</taxon>
        <taxon>Streptomycetaceae</taxon>
        <taxon>Streptomyces</taxon>
    </lineage>
</organism>
<keyword evidence="2" id="KW-1185">Reference proteome</keyword>
<comment type="caution">
    <text evidence="1">The sequence shown here is derived from an EMBL/GenBank/DDBJ whole genome shotgun (WGS) entry which is preliminary data.</text>
</comment>
<gene>
    <name evidence="1" type="ORF">AN221_23715</name>
</gene>
<dbReference type="Proteomes" id="UP000175971">
    <property type="component" value="Unassembled WGS sequence"/>
</dbReference>
<accession>A0A1E7LQI2</accession>
<proteinExistence type="predicted"/>
<evidence type="ECO:0000313" key="2">
    <source>
        <dbReference type="Proteomes" id="UP000175971"/>
    </source>
</evidence>
<dbReference type="Pfam" id="PF25681">
    <property type="entry name" value="Phage_TTP_17"/>
    <property type="match status" value="1"/>
</dbReference>
<dbReference type="AlphaFoldDB" id="A0A1E7LQI2"/>
<dbReference type="RefSeq" id="WP_070202587.1">
    <property type="nucleotide sequence ID" value="NZ_LJGZ01000094.1"/>
</dbReference>